<evidence type="ECO:0000313" key="2">
    <source>
        <dbReference type="Proteomes" id="UP000252081"/>
    </source>
</evidence>
<sequence length="59" mass="6868">MAELKTFQKSTVPAYNKPDWTDAPDFFIGQKGKRDWNQRKGTGTCFSDDFTTKARKYKD</sequence>
<evidence type="ECO:0000313" key="1">
    <source>
        <dbReference type="EMBL" id="RBQ03456.1"/>
    </source>
</evidence>
<reference evidence="1 2" key="1">
    <citation type="submission" date="2018-07" db="EMBL/GenBank/DDBJ databases">
        <title>A draft genome of a endophytic bacteria, a new species of Pedobacter.</title>
        <authorList>
            <person name="Zhang Z.D."/>
            <person name="Chen Z.J."/>
        </authorList>
    </citation>
    <scope>NUCLEOTIDE SEQUENCE [LARGE SCALE GENOMIC DNA]</scope>
    <source>
        <strain evidence="1 2">RS10</strain>
    </source>
</reference>
<gene>
    <name evidence="1" type="ORF">DRW42_21955</name>
</gene>
<organism evidence="1 2">
    <name type="scientific">Pedobacter miscanthi</name>
    <dbReference type="NCBI Taxonomy" id="2259170"/>
    <lineage>
        <taxon>Bacteria</taxon>
        <taxon>Pseudomonadati</taxon>
        <taxon>Bacteroidota</taxon>
        <taxon>Sphingobacteriia</taxon>
        <taxon>Sphingobacteriales</taxon>
        <taxon>Sphingobacteriaceae</taxon>
        <taxon>Pedobacter</taxon>
    </lineage>
</organism>
<proteinExistence type="predicted"/>
<comment type="caution">
    <text evidence="1">The sequence shown here is derived from an EMBL/GenBank/DDBJ whole genome shotgun (WGS) entry which is preliminary data.</text>
</comment>
<accession>A0A366KP62</accession>
<dbReference type="EMBL" id="QNQU01000022">
    <property type="protein sequence ID" value="RBQ03456.1"/>
    <property type="molecule type" value="Genomic_DNA"/>
</dbReference>
<dbReference type="RefSeq" id="WP_113951023.1">
    <property type="nucleotide sequence ID" value="NZ_QNQU01000022.1"/>
</dbReference>
<keyword evidence="2" id="KW-1185">Reference proteome</keyword>
<dbReference type="Proteomes" id="UP000252081">
    <property type="component" value="Unassembled WGS sequence"/>
</dbReference>
<name>A0A366KP62_9SPHI</name>
<protein>
    <submittedName>
        <fullName evidence="1">Uncharacterized protein</fullName>
    </submittedName>
</protein>
<dbReference type="AlphaFoldDB" id="A0A366KP62"/>